<comment type="caution">
    <text evidence="1">The sequence shown here is derived from an EMBL/GenBank/DDBJ whole genome shotgun (WGS) entry which is preliminary data.</text>
</comment>
<dbReference type="Proteomes" id="UP000235733">
    <property type="component" value="Unassembled WGS sequence"/>
</dbReference>
<sequence>MVGEPIVKLLKMIFGNLRPLNNRIFFFYFKDNKFILLHYFIKKLIKHLKKK</sequence>
<evidence type="ECO:0000313" key="1">
    <source>
        <dbReference type="EMBL" id="PMC67749.1"/>
    </source>
</evidence>
<name>A0A2N6TEJ3_FUSNU</name>
<evidence type="ECO:0000313" key="2">
    <source>
        <dbReference type="Proteomes" id="UP000235733"/>
    </source>
</evidence>
<dbReference type="EMBL" id="PNHC01000016">
    <property type="protein sequence ID" value="PMC67749.1"/>
    <property type="molecule type" value="Genomic_DNA"/>
</dbReference>
<dbReference type="AlphaFoldDB" id="A0A2N6TEJ3"/>
<organism evidence="1 2">
    <name type="scientific">Fusobacterium nucleatum</name>
    <dbReference type="NCBI Taxonomy" id="851"/>
    <lineage>
        <taxon>Bacteria</taxon>
        <taxon>Fusobacteriati</taxon>
        <taxon>Fusobacteriota</taxon>
        <taxon>Fusobacteriia</taxon>
        <taxon>Fusobacteriales</taxon>
        <taxon>Fusobacteriaceae</taxon>
        <taxon>Fusobacterium</taxon>
    </lineage>
</organism>
<protein>
    <submittedName>
        <fullName evidence="1">Uncharacterized protein</fullName>
    </submittedName>
</protein>
<reference evidence="1 2" key="1">
    <citation type="submission" date="2017-09" db="EMBL/GenBank/DDBJ databases">
        <title>Bacterial strain isolated from the female urinary microbiota.</title>
        <authorList>
            <person name="Thomas-White K."/>
            <person name="Kumar N."/>
            <person name="Forster S."/>
            <person name="Putonti C."/>
            <person name="Lawley T."/>
            <person name="Wolfe A.J."/>
        </authorList>
    </citation>
    <scope>NUCLEOTIDE SEQUENCE [LARGE SCALE GENOMIC DNA]</scope>
    <source>
        <strain evidence="1 2">UMB0249</strain>
    </source>
</reference>
<gene>
    <name evidence="1" type="ORF">CJ209_11775</name>
</gene>
<proteinExistence type="predicted"/>
<accession>A0A2N6TEJ3</accession>